<evidence type="ECO:0000313" key="2">
    <source>
        <dbReference type="EMBL" id="ADB87502.1"/>
    </source>
</evidence>
<feature type="transmembrane region" description="Helical" evidence="1">
    <location>
        <begin position="12"/>
        <end position="29"/>
    </location>
</feature>
<proteinExistence type="predicted"/>
<name>D2PCT2_SACI9</name>
<feature type="transmembrane region" description="Helical" evidence="1">
    <location>
        <begin position="179"/>
        <end position="205"/>
    </location>
</feature>
<gene>
    <name evidence="2" type="ordered locus">LD85_1845</name>
</gene>
<sequence length="299" mass="34074">MSTFSTEITTALGTLSVSTLIYLLTTFIQQRTKKNNTLRLIGTVYGPMRHFIEVRYVGMVANVLFLTFMFLFILSLLLDFILGSDSGYLIKIIIFIFLTSGMLLYYVYFNFLIKRDQTIRELIDESSAYSTVDIDSQTLRWKALYWGTLVLAERYFLLIFIAVVSITSALSFLNKGFTVLGVVLIVVYIISFFLSLGLAMFLRFISLRSNNKRLKVSFFDTSDEIESRSFNLIKELSLCLCIVDDNGNKHCGSLEGISYNVLIRDMGGILVGIPYDHVYRVEECKVKDDNTGSTLQPYL</sequence>
<feature type="transmembrane region" description="Helical" evidence="1">
    <location>
        <begin position="88"/>
        <end position="108"/>
    </location>
</feature>
<dbReference type="RefSeq" id="WP_012952988.1">
    <property type="nucleotide sequence ID" value="NC_013769.1"/>
</dbReference>
<feature type="transmembrane region" description="Helical" evidence="1">
    <location>
        <begin position="56"/>
        <end position="82"/>
    </location>
</feature>
<dbReference type="AlphaFoldDB" id="D2PCT2"/>
<feature type="transmembrane region" description="Helical" evidence="1">
    <location>
        <begin position="155"/>
        <end position="173"/>
    </location>
</feature>
<reference evidence="3" key="1">
    <citation type="journal article" date="2009" name="Proc. Natl. Acad. Sci. U.S.A.">
        <title>Biogeography of the Sulfolobus islandicus pan-genome.</title>
        <authorList>
            <person name="Reno M.L."/>
            <person name="Held N.L."/>
            <person name="Fields C.J."/>
            <person name="Burke P.V."/>
            <person name="Whitaker R.J."/>
        </authorList>
    </citation>
    <scope>NUCLEOTIDE SEQUENCE [LARGE SCALE GENOMIC DNA]</scope>
    <source>
        <strain evidence="3">L.D.8.5 / Lassen #2</strain>
    </source>
</reference>
<dbReference type="Proteomes" id="UP000001404">
    <property type="component" value="Chromosome"/>
</dbReference>
<dbReference type="KEGG" id="sii:LD85_1845"/>
<organism evidence="2 3">
    <name type="scientific">Saccharolobus islandicus (strain L.D.8.5 / Lassen #2)</name>
    <name type="common">Sulfolobus islandicus</name>
    <dbReference type="NCBI Taxonomy" id="425944"/>
    <lineage>
        <taxon>Archaea</taxon>
        <taxon>Thermoproteota</taxon>
        <taxon>Thermoprotei</taxon>
        <taxon>Sulfolobales</taxon>
        <taxon>Sulfolobaceae</taxon>
        <taxon>Saccharolobus</taxon>
    </lineage>
</organism>
<dbReference type="HOGENOM" id="CLU_978676_0_0_2"/>
<evidence type="ECO:0000256" key="1">
    <source>
        <dbReference type="SAM" id="Phobius"/>
    </source>
</evidence>
<keyword evidence="1" id="KW-1133">Transmembrane helix</keyword>
<keyword evidence="1" id="KW-0472">Membrane</keyword>
<dbReference type="EMBL" id="CP001731">
    <property type="protein sequence ID" value="ADB87502.1"/>
    <property type="molecule type" value="Genomic_DNA"/>
</dbReference>
<accession>D2PCT2</accession>
<protein>
    <submittedName>
        <fullName evidence="2">Uncharacterized protein</fullName>
    </submittedName>
</protein>
<keyword evidence="1" id="KW-0812">Transmembrane</keyword>
<evidence type="ECO:0000313" key="3">
    <source>
        <dbReference type="Proteomes" id="UP000001404"/>
    </source>
</evidence>